<dbReference type="RefSeq" id="XP_066083165.1">
    <property type="nucleotide sequence ID" value="XM_066227068.1"/>
</dbReference>
<gene>
    <name evidence="2" type="ORF">V865_003271</name>
</gene>
<dbReference type="AlphaFoldDB" id="A0AAX4KIX2"/>
<evidence type="ECO:0000313" key="2">
    <source>
        <dbReference type="EMBL" id="WWD05198.1"/>
    </source>
</evidence>
<name>A0AAX4KIX2_9TREE</name>
<dbReference type="GeneID" id="91102075"/>
<evidence type="ECO:0000256" key="1">
    <source>
        <dbReference type="SAM" id="MobiDB-lite"/>
    </source>
</evidence>
<dbReference type="KEGG" id="ker:91102075"/>
<proteinExistence type="predicted"/>
<organism evidence="2 3">
    <name type="scientific">Kwoniella europaea PYCC6329</name>
    <dbReference type="NCBI Taxonomy" id="1423913"/>
    <lineage>
        <taxon>Eukaryota</taxon>
        <taxon>Fungi</taxon>
        <taxon>Dikarya</taxon>
        <taxon>Basidiomycota</taxon>
        <taxon>Agaricomycotina</taxon>
        <taxon>Tremellomycetes</taxon>
        <taxon>Tremellales</taxon>
        <taxon>Cryptococcaceae</taxon>
        <taxon>Kwoniella</taxon>
    </lineage>
</organism>
<keyword evidence="3" id="KW-1185">Reference proteome</keyword>
<feature type="region of interest" description="Disordered" evidence="1">
    <location>
        <begin position="1"/>
        <end position="27"/>
    </location>
</feature>
<accession>A0AAX4KIX2</accession>
<protein>
    <submittedName>
        <fullName evidence="2">Uncharacterized protein</fullName>
    </submittedName>
</protein>
<dbReference type="EMBL" id="CP144089">
    <property type="protein sequence ID" value="WWD05198.1"/>
    <property type="molecule type" value="Genomic_DNA"/>
</dbReference>
<sequence>MAYSNHTLPSDQPPPSKNPDSYPAALTKKQKRAARDQFLLQDGLFVRKVMDLVHSIDTSRVTEPEEVPINLRYFFNLLKRDDPNDPTSEKLLNSKCTENIIYLITCLTVDLLNLKIPRRILIVDHQTNVGVRCDRPGLGFNYHAIRLIGLIKSEELKGILCSLSKIGNGCQGDHTSISGNTHTDNNKYREVLTRGGFEFGYLSNHKIKGYNIGPIGYNSIEDIIQNVECPMTKLNYGYIRMVLTRVKTQLIVARTEIGE</sequence>
<feature type="compositionally biased region" description="Polar residues" evidence="1">
    <location>
        <begin position="1"/>
        <end position="10"/>
    </location>
</feature>
<dbReference type="Proteomes" id="UP001358614">
    <property type="component" value="Chromosome 1"/>
</dbReference>
<evidence type="ECO:0000313" key="3">
    <source>
        <dbReference type="Proteomes" id="UP001358614"/>
    </source>
</evidence>
<reference evidence="2 3" key="1">
    <citation type="submission" date="2024-01" db="EMBL/GenBank/DDBJ databases">
        <title>Comparative genomics of Cryptococcus and Kwoniella reveals pathogenesis evolution and contrasting modes of karyotype evolution via chromosome fusion or intercentromeric recombination.</title>
        <authorList>
            <person name="Coelho M.A."/>
            <person name="David-Palma M."/>
            <person name="Shea T."/>
            <person name="Bowers K."/>
            <person name="McGinley-Smith S."/>
            <person name="Mohammad A.W."/>
            <person name="Gnirke A."/>
            <person name="Yurkov A.M."/>
            <person name="Nowrousian M."/>
            <person name="Sun S."/>
            <person name="Cuomo C.A."/>
            <person name="Heitman J."/>
        </authorList>
    </citation>
    <scope>NUCLEOTIDE SEQUENCE [LARGE SCALE GENOMIC DNA]</scope>
    <source>
        <strain evidence="2 3">PYCC6329</strain>
    </source>
</reference>